<evidence type="ECO:0000313" key="3">
    <source>
        <dbReference type="EMBL" id="BAN89699.1"/>
    </source>
</evidence>
<protein>
    <submittedName>
        <fullName evidence="3">Oxidoreductase</fullName>
    </submittedName>
</protein>
<accession>U3TEF3</accession>
<gene>
    <name evidence="3" type="ORF">ACAM_0230</name>
</gene>
<keyword evidence="1" id="KW-0472">Membrane</keyword>
<dbReference type="EMBL" id="AP012489">
    <property type="protein sequence ID" value="BAN89699.1"/>
    <property type="molecule type" value="Genomic_DNA"/>
</dbReference>
<dbReference type="SUPFAM" id="SSF51905">
    <property type="entry name" value="FAD/NAD(P)-binding domain"/>
    <property type="match status" value="1"/>
</dbReference>
<dbReference type="GeneID" id="17110952"/>
<dbReference type="PANTHER" id="PTHR42720">
    <property type="entry name" value="GLYCEROL-3-PHOSPHATE DEHYDROGENASE"/>
    <property type="match status" value="1"/>
</dbReference>
<feature type="domain" description="FAD dependent oxidoreductase" evidence="2">
    <location>
        <begin position="5"/>
        <end position="357"/>
    </location>
</feature>
<dbReference type="InterPro" id="IPR036188">
    <property type="entry name" value="FAD/NAD-bd_sf"/>
</dbReference>
<dbReference type="STRING" id="1198449.ACAM_0230"/>
<dbReference type="KEGG" id="acj:ACAM_0230"/>
<name>U3TEF3_9CREN</name>
<dbReference type="Gene3D" id="3.30.9.10">
    <property type="entry name" value="D-Amino Acid Oxidase, subunit A, domain 2"/>
    <property type="match status" value="1"/>
</dbReference>
<organism evidence="3 4">
    <name type="scientific">Aeropyrum camini SY1 = JCM 12091</name>
    <dbReference type="NCBI Taxonomy" id="1198449"/>
    <lineage>
        <taxon>Archaea</taxon>
        <taxon>Thermoproteota</taxon>
        <taxon>Thermoprotei</taxon>
        <taxon>Desulfurococcales</taxon>
        <taxon>Desulfurococcaceae</taxon>
        <taxon>Aeropyrum</taxon>
    </lineage>
</organism>
<dbReference type="PATRIC" id="fig|1198449.6.peg.235"/>
<keyword evidence="1" id="KW-1133">Transmembrane helix</keyword>
<proteinExistence type="predicted"/>
<dbReference type="InterPro" id="IPR006076">
    <property type="entry name" value="FAD-dep_OxRdtase"/>
</dbReference>
<keyword evidence="4" id="KW-1185">Reference proteome</keyword>
<evidence type="ECO:0000259" key="2">
    <source>
        <dbReference type="Pfam" id="PF01266"/>
    </source>
</evidence>
<dbReference type="Proteomes" id="UP000016887">
    <property type="component" value="Chromosome"/>
</dbReference>
<dbReference type="Pfam" id="PF01266">
    <property type="entry name" value="DAO"/>
    <property type="match status" value="1"/>
</dbReference>
<evidence type="ECO:0000256" key="1">
    <source>
        <dbReference type="SAM" id="Phobius"/>
    </source>
</evidence>
<reference evidence="3 4" key="1">
    <citation type="journal article" date="2013" name="Appl. Environ. Microbiol.">
        <title>Variation of the Virus-Related Elements within Syntenic Genomes of the Hyperthermophilic Archaeon Aeropyrum.</title>
        <authorList>
            <person name="Daifuku T."/>
            <person name="Yoshida T."/>
            <person name="Kitamura T."/>
            <person name="Kawaichi S."/>
            <person name="Inoue T."/>
            <person name="Nomura K."/>
            <person name="Yoshida Y."/>
            <person name="Kuno S."/>
            <person name="Sako Y."/>
        </authorList>
    </citation>
    <scope>NUCLEOTIDE SEQUENCE [LARGE SCALE GENOMIC DNA]</scope>
    <source>
        <strain evidence="3 4">SY1</strain>
    </source>
</reference>
<sequence length="368" mass="39594">MDRFDVAVVGGGVVGLFTALNLAWSGYSVVVVEEMERVMGGVSARSANVIHVLQTPFSSLKSRLCVEGNRLHYRLSPELGYRVVEAPLILAYRERYKAPAAAAVARLLPRLIPKPLHEPSGPEIRVAHVKGPMLRDLEPGLSDDVLGGVVVHGYGVVDYSGLSSSLEKRVRRLGEILVSSPLTSAEERSGWMVLEAGESTLASRAVVNAAGLKSHLVARLLGDRVPEQTPVRGVMSLHRRPRLRSIVAPLELRRGETKGGGAIPQADGSLLLGPNNAGPTVIGDESYTREDLEWLRLRFQPLLAEAVEEPDRVVVGLRPVAPGRDFLVVRGRGRAVHLVGIESPGLTAAPALAVRVARVVDELLGGRR</sequence>
<dbReference type="RefSeq" id="WP_022540979.1">
    <property type="nucleotide sequence ID" value="NC_022521.1"/>
</dbReference>
<dbReference type="Gene3D" id="3.50.50.60">
    <property type="entry name" value="FAD/NAD(P)-binding domain"/>
    <property type="match status" value="1"/>
</dbReference>
<dbReference type="InterPro" id="IPR052745">
    <property type="entry name" value="G3P_Oxidase/Oxidoreductase"/>
</dbReference>
<evidence type="ECO:0000313" key="4">
    <source>
        <dbReference type="Proteomes" id="UP000016887"/>
    </source>
</evidence>
<feature type="transmembrane region" description="Helical" evidence="1">
    <location>
        <begin position="6"/>
        <end position="30"/>
    </location>
</feature>
<dbReference type="eggNOG" id="arCOG00754">
    <property type="taxonomic scope" value="Archaea"/>
</dbReference>
<dbReference type="AlphaFoldDB" id="U3TEF3"/>
<dbReference type="PANTHER" id="PTHR42720:SF1">
    <property type="entry name" value="GLYCEROL 3-PHOSPHATE OXIDASE"/>
    <property type="match status" value="1"/>
</dbReference>
<keyword evidence="1" id="KW-0812">Transmembrane</keyword>